<evidence type="ECO:0000313" key="1">
    <source>
        <dbReference type="EMBL" id="CAE6519073.1"/>
    </source>
</evidence>
<feature type="non-terminal residue" evidence="1">
    <location>
        <position position="119"/>
    </location>
</feature>
<gene>
    <name evidence="1" type="ORF">RDB_LOCUS141553</name>
</gene>
<dbReference type="Proteomes" id="UP000663831">
    <property type="component" value="Unassembled WGS sequence"/>
</dbReference>
<protein>
    <recommendedName>
        <fullName evidence="3">BTB domain-containing protein</fullName>
    </recommendedName>
</protein>
<reference evidence="1" key="1">
    <citation type="submission" date="2021-01" db="EMBL/GenBank/DDBJ databases">
        <authorList>
            <person name="Kaushik A."/>
        </authorList>
    </citation>
    <scope>NUCLEOTIDE SEQUENCE</scope>
    <source>
        <strain evidence="1">AG3-1AP</strain>
    </source>
</reference>
<evidence type="ECO:0008006" key="3">
    <source>
        <dbReference type="Google" id="ProtNLM"/>
    </source>
</evidence>
<dbReference type="EMBL" id="CAJMWV010006141">
    <property type="protein sequence ID" value="CAE6519073.1"/>
    <property type="molecule type" value="Genomic_DNA"/>
</dbReference>
<dbReference type="AlphaFoldDB" id="A0A8H3HLR7"/>
<sequence>MGSNNLISTSQAGHWVLNYIDEASDLKPDGSLNETSSSSAPRTIKQHPQFFFDNILVAIQIEDTLFNVHKYQLVKSEVFSDMFKMPKAEGSGPEEGASPEHPIVLKGVAASDFAALLTV</sequence>
<evidence type="ECO:0000313" key="2">
    <source>
        <dbReference type="Proteomes" id="UP000663831"/>
    </source>
</evidence>
<comment type="caution">
    <text evidence="1">The sequence shown here is derived from an EMBL/GenBank/DDBJ whole genome shotgun (WGS) entry which is preliminary data.</text>
</comment>
<accession>A0A8H3HLR7</accession>
<proteinExistence type="predicted"/>
<organism evidence="1 2">
    <name type="scientific">Rhizoctonia solani</name>
    <dbReference type="NCBI Taxonomy" id="456999"/>
    <lineage>
        <taxon>Eukaryota</taxon>
        <taxon>Fungi</taxon>
        <taxon>Dikarya</taxon>
        <taxon>Basidiomycota</taxon>
        <taxon>Agaricomycotina</taxon>
        <taxon>Agaricomycetes</taxon>
        <taxon>Cantharellales</taxon>
        <taxon>Ceratobasidiaceae</taxon>
        <taxon>Rhizoctonia</taxon>
    </lineage>
</organism>
<name>A0A8H3HLR7_9AGAM</name>